<evidence type="ECO:0000256" key="1">
    <source>
        <dbReference type="SAM" id="MobiDB-lite"/>
    </source>
</evidence>
<dbReference type="Proteomes" id="UP000095287">
    <property type="component" value="Unplaced"/>
</dbReference>
<dbReference type="AlphaFoldDB" id="A0A1I7YXT7"/>
<name>A0A1I7YXT7_9BILA</name>
<protein>
    <submittedName>
        <fullName evidence="3">Rhodanese domain-containing protein</fullName>
    </submittedName>
</protein>
<evidence type="ECO:0000313" key="2">
    <source>
        <dbReference type="Proteomes" id="UP000095287"/>
    </source>
</evidence>
<accession>A0A1I7YXT7</accession>
<organism evidence="2 3">
    <name type="scientific">Steinernema glaseri</name>
    <dbReference type="NCBI Taxonomy" id="37863"/>
    <lineage>
        <taxon>Eukaryota</taxon>
        <taxon>Metazoa</taxon>
        <taxon>Ecdysozoa</taxon>
        <taxon>Nematoda</taxon>
        <taxon>Chromadorea</taxon>
        <taxon>Rhabditida</taxon>
        <taxon>Tylenchina</taxon>
        <taxon>Panagrolaimomorpha</taxon>
        <taxon>Strongyloidoidea</taxon>
        <taxon>Steinernematidae</taxon>
        <taxon>Steinernema</taxon>
    </lineage>
</organism>
<keyword evidence="2" id="KW-1185">Reference proteome</keyword>
<sequence length="68" mass="7485">MTGRDFCLIDLRTIKERAKANIGARGDFPASIDGSDDTPAARTRSATTLPKRRRLRNFPVCAHLGATR</sequence>
<proteinExistence type="predicted"/>
<dbReference type="WBParaSite" id="L893_g2094.t1">
    <property type="protein sequence ID" value="L893_g2094.t1"/>
    <property type="gene ID" value="L893_g2094"/>
</dbReference>
<reference evidence="3" key="1">
    <citation type="submission" date="2016-11" db="UniProtKB">
        <authorList>
            <consortium name="WormBaseParasite"/>
        </authorList>
    </citation>
    <scope>IDENTIFICATION</scope>
</reference>
<evidence type="ECO:0000313" key="3">
    <source>
        <dbReference type="WBParaSite" id="L893_g2094.t1"/>
    </source>
</evidence>
<feature type="region of interest" description="Disordered" evidence="1">
    <location>
        <begin position="25"/>
        <end position="49"/>
    </location>
</feature>